<dbReference type="Gene3D" id="1.20.1540.10">
    <property type="entry name" value="Rhomboid-like"/>
    <property type="match status" value="1"/>
</dbReference>
<feature type="transmembrane region" description="Helical" evidence="6">
    <location>
        <begin position="106"/>
        <end position="122"/>
    </location>
</feature>
<evidence type="ECO:0000256" key="3">
    <source>
        <dbReference type="ARBA" id="ARBA00022989"/>
    </source>
</evidence>
<proteinExistence type="predicted"/>
<dbReference type="Proteomes" id="UP000005475">
    <property type="component" value="Unassembled WGS sequence"/>
</dbReference>
<dbReference type="Pfam" id="PF01694">
    <property type="entry name" value="Rhomboid"/>
    <property type="match status" value="1"/>
</dbReference>
<evidence type="ECO:0000256" key="1">
    <source>
        <dbReference type="ARBA" id="ARBA00004141"/>
    </source>
</evidence>
<feature type="domain" description="Peptidase S54 rhomboid" evidence="7">
    <location>
        <begin position="65"/>
        <end position="200"/>
    </location>
</feature>
<evidence type="ECO:0000256" key="4">
    <source>
        <dbReference type="ARBA" id="ARBA00023136"/>
    </source>
</evidence>
<dbReference type="PANTHER" id="PTHR43731:SF9">
    <property type="entry name" value="SLR1461 PROTEIN"/>
    <property type="match status" value="1"/>
</dbReference>
<feature type="transmembrane region" description="Helical" evidence="6">
    <location>
        <begin position="184"/>
        <end position="200"/>
    </location>
</feature>
<dbReference type="InterPro" id="IPR022764">
    <property type="entry name" value="Peptidase_S54_rhomboid_dom"/>
</dbReference>
<keyword evidence="3 6" id="KW-1133">Transmembrane helix</keyword>
<feature type="transmembrane region" description="Helical" evidence="6">
    <location>
        <begin position="153"/>
        <end position="172"/>
    </location>
</feature>
<dbReference type="PANTHER" id="PTHR43731">
    <property type="entry name" value="RHOMBOID PROTEASE"/>
    <property type="match status" value="1"/>
</dbReference>
<dbReference type="EC" id="3.4.21.-" evidence="8"/>
<keyword evidence="8" id="KW-0378">Hydrolase</keyword>
<name>A0AAN3A3P6_BACO1</name>
<sequence length="233" mass="26569">MQIFVVLRKISKEKNVMKQDIQRIMLAAAKPLFLIFILYILKIMEVGMDWNFSRLGVYPMEKRGLVGILTHPLIHSGFSHLLANTIPLFFLSWCLFYFYRGIAGKIFILIWIGGGLLTFLIGKPGWHIGASGLIYGLTFFLFFSGILRKYVPLIAISLLVTFLYGGIIWHMFPYFSPTNMSWEGHLSGGIMGTLCAFVFVNHGPQRPEPFADEMEEEENTEEETTAAEEEETL</sequence>
<evidence type="ECO:0000256" key="6">
    <source>
        <dbReference type="SAM" id="Phobius"/>
    </source>
</evidence>
<reference evidence="9" key="2">
    <citation type="submission" date="2007-04" db="EMBL/GenBank/DDBJ databases">
        <title>Draft genome sequence of Bacteroides ovatus (ATCC 8483).</title>
        <authorList>
            <person name="Sudarsanam P."/>
            <person name="Ley R."/>
            <person name="Guruge J."/>
            <person name="Turnbaugh P.J."/>
            <person name="Mahowald M."/>
            <person name="Liep D."/>
            <person name="Gordon J."/>
        </authorList>
    </citation>
    <scope>NUCLEOTIDE SEQUENCE [LARGE SCALE GENOMIC DNA]</scope>
    <source>
        <strain evidence="9">ATCC 8483 / DSM 1896 / JCM 5824 / BCRC 10623 / CCUG 4943 / NCTC 11153</strain>
    </source>
</reference>
<feature type="transmembrane region" description="Helical" evidence="6">
    <location>
        <begin position="128"/>
        <end position="146"/>
    </location>
</feature>
<feature type="transmembrane region" description="Helical" evidence="6">
    <location>
        <begin position="21"/>
        <end position="41"/>
    </location>
</feature>
<dbReference type="InterPro" id="IPR050925">
    <property type="entry name" value="Rhomboid_protease_S54"/>
</dbReference>
<feature type="compositionally biased region" description="Acidic residues" evidence="5">
    <location>
        <begin position="210"/>
        <end position="233"/>
    </location>
</feature>
<accession>A0AAN3A3P6</accession>
<dbReference type="EMBL" id="AAXF02000054">
    <property type="protein sequence ID" value="EDO09242.1"/>
    <property type="molecule type" value="Genomic_DNA"/>
</dbReference>
<evidence type="ECO:0000259" key="7">
    <source>
        <dbReference type="Pfam" id="PF01694"/>
    </source>
</evidence>
<evidence type="ECO:0000313" key="9">
    <source>
        <dbReference type="Proteomes" id="UP000005475"/>
    </source>
</evidence>
<evidence type="ECO:0000256" key="5">
    <source>
        <dbReference type="SAM" id="MobiDB-lite"/>
    </source>
</evidence>
<evidence type="ECO:0000256" key="2">
    <source>
        <dbReference type="ARBA" id="ARBA00022692"/>
    </source>
</evidence>
<gene>
    <name evidence="8" type="ORF">BACOVA_05102</name>
</gene>
<dbReference type="SUPFAM" id="SSF144091">
    <property type="entry name" value="Rhomboid-like"/>
    <property type="match status" value="1"/>
</dbReference>
<keyword evidence="2 6" id="KW-0812">Transmembrane</keyword>
<protein>
    <submittedName>
        <fullName evidence="8">Peptidase, S54 family</fullName>
        <ecNumber evidence="8">3.4.21.-</ecNumber>
    </submittedName>
</protein>
<reference evidence="8 9" key="1">
    <citation type="submission" date="2007-03" db="EMBL/GenBank/DDBJ databases">
        <authorList>
            <person name="Fulton L."/>
            <person name="Clifton S."/>
            <person name="Fulton B."/>
            <person name="Xu J."/>
            <person name="Minx P."/>
            <person name="Pepin K.H."/>
            <person name="Johnson M."/>
            <person name="Thiruvilangam P."/>
            <person name="Bhonagiri V."/>
            <person name="Nash W.E."/>
            <person name="Mardis E.R."/>
            <person name="Wilson R.K."/>
        </authorList>
    </citation>
    <scope>NUCLEOTIDE SEQUENCE [LARGE SCALE GENOMIC DNA]</scope>
    <source>
        <strain evidence="9">ATCC 8483 / DSM 1896 / JCM 5824 / BCRC 10623 / CCUG 4943 / NCTC 11153</strain>
    </source>
</reference>
<feature type="region of interest" description="Disordered" evidence="5">
    <location>
        <begin position="207"/>
        <end position="233"/>
    </location>
</feature>
<comment type="caution">
    <text evidence="8">The sequence shown here is derived from an EMBL/GenBank/DDBJ whole genome shotgun (WGS) entry which is preliminary data.</text>
</comment>
<organism evidence="8 9">
    <name type="scientific">Bacteroides ovatus (strain ATCC 8483 / DSM 1896 / JCM 5824 / BCRC 10623 / CCUG 4943 / NCTC 11153)</name>
    <dbReference type="NCBI Taxonomy" id="411476"/>
    <lineage>
        <taxon>Bacteria</taxon>
        <taxon>Pseudomonadati</taxon>
        <taxon>Bacteroidota</taxon>
        <taxon>Bacteroidia</taxon>
        <taxon>Bacteroidales</taxon>
        <taxon>Bacteroidaceae</taxon>
        <taxon>Bacteroides</taxon>
    </lineage>
</organism>
<comment type="subcellular location">
    <subcellularLocation>
        <location evidence="1">Membrane</location>
        <topology evidence="1">Multi-pass membrane protein</topology>
    </subcellularLocation>
</comment>
<dbReference type="AlphaFoldDB" id="A0AAN3A3P6"/>
<dbReference type="GO" id="GO:0004252">
    <property type="term" value="F:serine-type endopeptidase activity"/>
    <property type="evidence" value="ECO:0007669"/>
    <property type="project" value="InterPro"/>
</dbReference>
<evidence type="ECO:0000313" key="8">
    <source>
        <dbReference type="EMBL" id="EDO09242.1"/>
    </source>
</evidence>
<dbReference type="InterPro" id="IPR035952">
    <property type="entry name" value="Rhomboid-like_sf"/>
</dbReference>
<dbReference type="GO" id="GO:0016020">
    <property type="term" value="C:membrane"/>
    <property type="evidence" value="ECO:0007669"/>
    <property type="project" value="UniProtKB-SubCell"/>
</dbReference>
<keyword evidence="4 6" id="KW-0472">Membrane</keyword>
<feature type="transmembrane region" description="Helical" evidence="6">
    <location>
        <begin position="81"/>
        <end position="99"/>
    </location>
</feature>